<dbReference type="EMBL" id="BNED01000005">
    <property type="protein sequence ID" value="GHI78851.1"/>
    <property type="molecule type" value="Genomic_DNA"/>
</dbReference>
<evidence type="ECO:0000256" key="4">
    <source>
        <dbReference type="ARBA" id="ARBA00022989"/>
    </source>
</evidence>
<evidence type="ECO:0000313" key="9">
    <source>
        <dbReference type="Proteomes" id="UP000608522"/>
    </source>
</evidence>
<keyword evidence="2" id="KW-1003">Cell membrane</keyword>
<accession>A0ABQ3TEN5</accession>
<feature type="transmembrane region" description="Helical" evidence="6">
    <location>
        <begin position="748"/>
        <end position="768"/>
    </location>
</feature>
<protein>
    <recommendedName>
        <fullName evidence="7">ABC3 transporter permease C-terminal domain-containing protein</fullName>
    </recommendedName>
</protein>
<feature type="transmembrane region" description="Helical" evidence="6">
    <location>
        <begin position="798"/>
        <end position="821"/>
    </location>
</feature>
<evidence type="ECO:0000256" key="2">
    <source>
        <dbReference type="ARBA" id="ARBA00022475"/>
    </source>
</evidence>
<evidence type="ECO:0000256" key="5">
    <source>
        <dbReference type="ARBA" id="ARBA00023136"/>
    </source>
</evidence>
<comment type="subcellular location">
    <subcellularLocation>
        <location evidence="1">Cell membrane</location>
        <topology evidence="1">Multi-pass membrane protein</topology>
    </subcellularLocation>
</comment>
<evidence type="ECO:0000256" key="6">
    <source>
        <dbReference type="SAM" id="Phobius"/>
    </source>
</evidence>
<reference evidence="9" key="1">
    <citation type="submission" date="2023-07" db="EMBL/GenBank/DDBJ databases">
        <title>Whole genome shotgun sequence of Streptomyces spororaveus NBRC 15456.</title>
        <authorList>
            <person name="Komaki H."/>
            <person name="Tamura T."/>
        </authorList>
    </citation>
    <scope>NUCLEOTIDE SEQUENCE [LARGE SCALE GENOMIC DNA]</scope>
    <source>
        <strain evidence="9">NBRC 15456</strain>
    </source>
</reference>
<keyword evidence="5 6" id="KW-0472">Membrane</keyword>
<feature type="transmembrane region" description="Helical" evidence="6">
    <location>
        <begin position="261"/>
        <end position="284"/>
    </location>
</feature>
<feature type="transmembrane region" description="Helical" evidence="6">
    <location>
        <begin position="399"/>
        <end position="421"/>
    </location>
</feature>
<feature type="domain" description="ABC3 transporter permease C-terminal" evidence="7">
    <location>
        <begin position="264"/>
        <end position="383"/>
    </location>
</feature>
<proteinExistence type="predicted"/>
<dbReference type="Pfam" id="PF02687">
    <property type="entry name" value="FtsX"/>
    <property type="match status" value="2"/>
</dbReference>
<name>A0ABQ3TEN5_9ACTN</name>
<feature type="transmembrane region" description="Helical" evidence="6">
    <location>
        <begin position="353"/>
        <end position="379"/>
    </location>
</feature>
<comment type="caution">
    <text evidence="8">The sequence shown here is derived from an EMBL/GenBank/DDBJ whole genome shotgun (WGS) entry which is preliminary data.</text>
</comment>
<dbReference type="PANTHER" id="PTHR30287:SF2">
    <property type="entry name" value="BLL1001 PROTEIN"/>
    <property type="match status" value="1"/>
</dbReference>
<feature type="transmembrane region" description="Helical" evidence="6">
    <location>
        <begin position="427"/>
        <end position="452"/>
    </location>
</feature>
<feature type="domain" description="ABC3 transporter permease C-terminal" evidence="7">
    <location>
        <begin position="749"/>
        <end position="853"/>
    </location>
</feature>
<feature type="transmembrane region" description="Helical" evidence="6">
    <location>
        <begin position="473"/>
        <end position="500"/>
    </location>
</feature>
<evidence type="ECO:0000256" key="3">
    <source>
        <dbReference type="ARBA" id="ARBA00022692"/>
    </source>
</evidence>
<organism evidence="8 9">
    <name type="scientific">Streptomyces spororaveus</name>
    <dbReference type="NCBI Taxonomy" id="284039"/>
    <lineage>
        <taxon>Bacteria</taxon>
        <taxon>Bacillati</taxon>
        <taxon>Actinomycetota</taxon>
        <taxon>Actinomycetes</taxon>
        <taxon>Kitasatosporales</taxon>
        <taxon>Streptomycetaceae</taxon>
        <taxon>Streptomyces</taxon>
    </lineage>
</organism>
<evidence type="ECO:0000259" key="7">
    <source>
        <dbReference type="Pfam" id="PF02687"/>
    </source>
</evidence>
<feature type="transmembrane region" description="Helical" evidence="6">
    <location>
        <begin position="833"/>
        <end position="853"/>
    </location>
</feature>
<dbReference type="PANTHER" id="PTHR30287">
    <property type="entry name" value="MEMBRANE COMPONENT OF PREDICTED ABC SUPERFAMILY METABOLITE UPTAKE TRANSPORTER"/>
    <property type="match status" value="1"/>
</dbReference>
<keyword evidence="9" id="KW-1185">Reference proteome</keyword>
<dbReference type="RefSeq" id="WP_202200556.1">
    <property type="nucleotide sequence ID" value="NZ_BAAATO010000002.1"/>
</dbReference>
<keyword evidence="3 6" id="KW-0812">Transmembrane</keyword>
<feature type="transmembrane region" description="Helical" evidence="6">
    <location>
        <begin position="312"/>
        <end position="333"/>
    </location>
</feature>
<dbReference type="InterPro" id="IPR038766">
    <property type="entry name" value="Membrane_comp_ABC_pdt"/>
</dbReference>
<sequence>MSRLGRRRLAWVLGWRLASRSRFRTLLVCLAIALPVGAGSTVAALTATSRVSVAEARAMAYGTADGRISTLSGERKDNAADPAASTAHVAASLPDGTRLAYDIDVIGLTIRGPEGQQGTVDGRAIDLASPLTTGLYRKDRGAFPTQDGTITLSSALAKAVGVTEVGQQVSVGSARLIVSALVSDRVDLNHRLVILPPGGPQTWAAMTSAKDVGSPRWFVGLPRQDDLPAISGKLKSAGYAYTPSSQATAIAEESDATDSTALLIGFGLLAEIALLVTAVFAVVVRSQRRHMGLLAALGAPTQVSAAFFRTHALCVSLVGSIVGVGAGQVAAHLLAPVLAERAGADWGVVEGAWLTSLILVAMAVLVTVVVSTLPARAALRENPIALLKALPPVHSSRRLRVRAAAGGCLVVATVAGLAAVVTDASALTAGLGVVVFTFGITGTAMGLSAVAAHRADIPYLPLPTLLRTAARSLLAFPVRAATTLIALGVVAAVSATVLIASASVAQKQRESYQPSLPGKSALIVAPRALSDAERAALKSSTRAADVSTGYQRAAVARDGKQLQVAPRTDFVGCISDRGLLSYGQNDWQPCYVSSASRIPFPAVAIADTAGAQTLAGEMTDEQRRQYESGEAAVAVTPAGLKDTVELVAMVRDRNGFVLETTVKLPLIRLRSTGAEEYQQLPAVVVSPAGARASRIIPVGAETYLLTADSELKQQDVLRALPADVQADSTVAVESGPSVVSAVERLQPLVAAISALTTMVIVAAMVSLWTSDLRGEYQMLGAVGASSWWRRRLASSMSALLIVMSGVIGTGWGIAAAVAFLVGMETHVAIPAGWLALTVVAAVITAAAMGGLLVPRNARAQRQA</sequence>
<gene>
    <name evidence="8" type="ORF">Sspor_44120</name>
</gene>
<dbReference type="InterPro" id="IPR003838">
    <property type="entry name" value="ABC3_permease_C"/>
</dbReference>
<evidence type="ECO:0000256" key="1">
    <source>
        <dbReference type="ARBA" id="ARBA00004651"/>
    </source>
</evidence>
<dbReference type="Proteomes" id="UP000608522">
    <property type="component" value="Unassembled WGS sequence"/>
</dbReference>
<keyword evidence="4 6" id="KW-1133">Transmembrane helix</keyword>
<evidence type="ECO:0000313" key="8">
    <source>
        <dbReference type="EMBL" id="GHI78851.1"/>
    </source>
</evidence>